<dbReference type="Proteomes" id="UP001244490">
    <property type="component" value="Unassembled WGS sequence"/>
</dbReference>
<organism evidence="3 4">
    <name type="scientific">Klebsiella pneumoniae</name>
    <dbReference type="NCBI Taxonomy" id="573"/>
    <lineage>
        <taxon>Bacteria</taxon>
        <taxon>Pseudomonadati</taxon>
        <taxon>Pseudomonadota</taxon>
        <taxon>Gammaproteobacteria</taxon>
        <taxon>Enterobacterales</taxon>
        <taxon>Enterobacteriaceae</taxon>
        <taxon>Klebsiella/Raoultella group</taxon>
        <taxon>Klebsiella</taxon>
        <taxon>Klebsiella pneumoniae complex</taxon>
    </lineage>
</organism>
<feature type="compositionally biased region" description="Basic and acidic residues" evidence="1">
    <location>
        <begin position="153"/>
        <end position="168"/>
    </location>
</feature>
<dbReference type="InterPro" id="IPR054027">
    <property type="entry name" value="DUF6945"/>
</dbReference>
<evidence type="ECO:0000313" key="4">
    <source>
        <dbReference type="Proteomes" id="UP001244490"/>
    </source>
</evidence>
<protein>
    <recommendedName>
        <fullName evidence="2">DUF6945 domain-containing protein</fullName>
    </recommendedName>
</protein>
<dbReference type="AlphaFoldDB" id="A0AAW8A9R8"/>
<reference evidence="3" key="1">
    <citation type="submission" date="2023-07" db="EMBL/GenBank/DDBJ databases">
        <authorList>
            <person name="Peng Z."/>
        </authorList>
    </citation>
    <scope>NUCLEOTIDE SEQUENCE</scope>
    <source>
        <strain evidence="3">KP219</strain>
    </source>
</reference>
<dbReference type="Pfam" id="PF22182">
    <property type="entry name" value="DUF6945"/>
    <property type="match status" value="1"/>
</dbReference>
<feature type="compositionally biased region" description="Low complexity" evidence="1">
    <location>
        <begin position="191"/>
        <end position="207"/>
    </location>
</feature>
<dbReference type="EMBL" id="JAUUIA010000002">
    <property type="protein sequence ID" value="MDP0966026.1"/>
    <property type="molecule type" value="Genomic_DNA"/>
</dbReference>
<gene>
    <name evidence="3" type="ORF">Q6294_03055</name>
</gene>
<evidence type="ECO:0000256" key="1">
    <source>
        <dbReference type="SAM" id="MobiDB-lite"/>
    </source>
</evidence>
<accession>A0AAW8A9R8</accession>
<sequence>MNKRASQNKPELWIEEDRRLFYAEAITIKSTGECFKVEDKLARIHTYMVDQYNSYQADGKSFYEDQRDIATKCKCTPKTLGKWLKVLQALGLLIIDESQKSHSYTVRSVVSQEHNLIFSYPKLLNGKPSYDHEEALKRLYASQGRRNVKNHQPKTEESGKSEQKRDVESFVVGSAAPAAGKPDGIPAVDIPVDVDLSGSDDPSLSDSTGRNVVEFPRNGRPKPSFKFVAPDDDDHEEIHQEQETFIEPDVCHEPTPEEIDAAVALM</sequence>
<feature type="region of interest" description="Disordered" evidence="1">
    <location>
        <begin position="141"/>
        <end position="224"/>
    </location>
</feature>
<comment type="caution">
    <text evidence="3">The sequence shown here is derived from an EMBL/GenBank/DDBJ whole genome shotgun (WGS) entry which is preliminary data.</text>
</comment>
<dbReference type="RefSeq" id="WP_259652415.1">
    <property type="nucleotide sequence ID" value="NZ_CP153686.1"/>
</dbReference>
<evidence type="ECO:0000259" key="2">
    <source>
        <dbReference type="Pfam" id="PF22182"/>
    </source>
</evidence>
<feature type="domain" description="DUF6945" evidence="2">
    <location>
        <begin position="21"/>
        <end position="95"/>
    </location>
</feature>
<evidence type="ECO:0000313" key="3">
    <source>
        <dbReference type="EMBL" id="MDP0966026.1"/>
    </source>
</evidence>
<name>A0AAW8A9R8_KLEPN</name>
<proteinExistence type="predicted"/>